<dbReference type="AlphaFoldDB" id="G2QJK4"/>
<comment type="subcellular location">
    <subcellularLocation>
        <location evidence="1">Membrane</location>
        <topology evidence="1">Multi-pass membrane protein</topology>
    </subcellularLocation>
</comment>
<name>G2QJK4_THET4</name>
<dbReference type="Proteomes" id="UP000007322">
    <property type="component" value="Chromosome 5"/>
</dbReference>
<protein>
    <recommendedName>
        <fullName evidence="10">Amino acid permease/ SLC12A domain-containing protein</fullName>
    </recommendedName>
</protein>
<dbReference type="EMBL" id="CP003006">
    <property type="protein sequence ID" value="AEO59761.1"/>
    <property type="molecule type" value="Genomic_DNA"/>
</dbReference>
<dbReference type="GO" id="GO:0016020">
    <property type="term" value="C:membrane"/>
    <property type="evidence" value="ECO:0007669"/>
    <property type="project" value="UniProtKB-SubCell"/>
</dbReference>
<feature type="region of interest" description="Disordered" evidence="5">
    <location>
        <begin position="78"/>
        <end position="125"/>
    </location>
</feature>
<feature type="chain" id="PRO_5003435688" description="Amino acid permease/ SLC12A domain-containing protein" evidence="7">
    <location>
        <begin position="21"/>
        <end position="125"/>
    </location>
</feature>
<keyword evidence="4 6" id="KW-0472">Membrane</keyword>
<keyword evidence="7" id="KW-0732">Signal</keyword>
<evidence type="ECO:0000256" key="3">
    <source>
        <dbReference type="ARBA" id="ARBA00022989"/>
    </source>
</evidence>
<keyword evidence="2 6" id="KW-0812">Transmembrane</keyword>
<evidence type="ECO:0000256" key="6">
    <source>
        <dbReference type="SAM" id="Phobius"/>
    </source>
</evidence>
<feature type="transmembrane region" description="Helical" evidence="6">
    <location>
        <begin position="44"/>
        <end position="70"/>
    </location>
</feature>
<dbReference type="InParanoid" id="G2QJK4"/>
<gene>
    <name evidence="8" type="ORF">MYCTH_2308281</name>
</gene>
<keyword evidence="3 6" id="KW-1133">Transmembrane helix</keyword>
<evidence type="ECO:0000256" key="1">
    <source>
        <dbReference type="ARBA" id="ARBA00004141"/>
    </source>
</evidence>
<feature type="compositionally biased region" description="Basic and acidic residues" evidence="5">
    <location>
        <begin position="111"/>
        <end position="125"/>
    </location>
</feature>
<organism evidence="8 9">
    <name type="scientific">Thermothelomyces thermophilus (strain ATCC 42464 / BCRC 31852 / DSM 1799)</name>
    <name type="common">Sporotrichum thermophile</name>
    <dbReference type="NCBI Taxonomy" id="573729"/>
    <lineage>
        <taxon>Eukaryota</taxon>
        <taxon>Fungi</taxon>
        <taxon>Dikarya</taxon>
        <taxon>Ascomycota</taxon>
        <taxon>Pezizomycotina</taxon>
        <taxon>Sordariomycetes</taxon>
        <taxon>Sordariomycetidae</taxon>
        <taxon>Sordariales</taxon>
        <taxon>Chaetomiaceae</taxon>
        <taxon>Thermothelomyces</taxon>
    </lineage>
</organism>
<accession>G2QJK4</accession>
<proteinExistence type="predicted"/>
<evidence type="ECO:0000313" key="8">
    <source>
        <dbReference type="EMBL" id="AEO59761.1"/>
    </source>
</evidence>
<evidence type="ECO:0000256" key="5">
    <source>
        <dbReference type="SAM" id="MobiDB-lite"/>
    </source>
</evidence>
<feature type="non-terminal residue" evidence="8">
    <location>
        <position position="1"/>
    </location>
</feature>
<dbReference type="VEuPathDB" id="FungiDB:MYCTH_2308281"/>
<dbReference type="GeneID" id="11507034"/>
<dbReference type="RefSeq" id="XP_003665006.1">
    <property type="nucleotide sequence ID" value="XM_003664958.1"/>
</dbReference>
<reference evidence="8 9" key="1">
    <citation type="journal article" date="2011" name="Nat. Biotechnol.">
        <title>Comparative genomic analysis of the thermophilic biomass-degrading fungi Myceliophthora thermophila and Thielavia terrestris.</title>
        <authorList>
            <person name="Berka R.M."/>
            <person name="Grigoriev I.V."/>
            <person name="Otillar R."/>
            <person name="Salamov A."/>
            <person name="Grimwood J."/>
            <person name="Reid I."/>
            <person name="Ishmael N."/>
            <person name="John T."/>
            <person name="Darmond C."/>
            <person name="Moisan M.-C."/>
            <person name="Henrissat B."/>
            <person name="Coutinho P.M."/>
            <person name="Lombard V."/>
            <person name="Natvig D.O."/>
            <person name="Lindquist E."/>
            <person name="Schmutz J."/>
            <person name="Lucas S."/>
            <person name="Harris P."/>
            <person name="Powlowski J."/>
            <person name="Bellemare A."/>
            <person name="Taylor D."/>
            <person name="Butler G."/>
            <person name="de Vries R.P."/>
            <person name="Allijn I.E."/>
            <person name="van den Brink J."/>
            <person name="Ushinsky S."/>
            <person name="Storms R."/>
            <person name="Powell A.J."/>
            <person name="Paulsen I.T."/>
            <person name="Elbourne L.D.H."/>
            <person name="Baker S.E."/>
            <person name="Magnuson J."/>
            <person name="LaBoissiere S."/>
            <person name="Clutterbuck A.J."/>
            <person name="Martinez D."/>
            <person name="Wogulis M."/>
            <person name="de Leon A.L."/>
            <person name="Rey M.W."/>
            <person name="Tsang A."/>
        </authorList>
    </citation>
    <scope>NUCLEOTIDE SEQUENCE [LARGE SCALE GENOMIC DNA]</scope>
    <source>
        <strain evidence="9">ATCC 42464 / BCRC 31852 / DSM 1799</strain>
    </source>
</reference>
<feature type="compositionally biased region" description="Basic and acidic residues" evidence="5">
    <location>
        <begin position="78"/>
        <end position="89"/>
    </location>
</feature>
<dbReference type="HOGENOM" id="CLU_1994180_0_0_1"/>
<evidence type="ECO:0000256" key="2">
    <source>
        <dbReference type="ARBA" id="ARBA00022692"/>
    </source>
</evidence>
<dbReference type="InterPro" id="IPR045863">
    <property type="entry name" value="CorA_TM1_TM2"/>
</dbReference>
<dbReference type="SUPFAM" id="SSF144083">
    <property type="entry name" value="Magnesium transport protein CorA, transmembrane region"/>
    <property type="match status" value="1"/>
</dbReference>
<evidence type="ECO:0008006" key="10">
    <source>
        <dbReference type="Google" id="ProtNLM"/>
    </source>
</evidence>
<sequence>MFTVVAIVFLLLSFCASVFGMNATEFSADARLPLVAELRVMLPVSAGVILVSFALAFSRGVLSNGAAVLARPQRGQLRVEHGGDLDRRQNGAVPARARDGRPGEPAPGPRGDGDVRHEDGGAQEG</sequence>
<keyword evidence="9" id="KW-1185">Reference proteome</keyword>
<evidence type="ECO:0000256" key="7">
    <source>
        <dbReference type="SAM" id="SignalP"/>
    </source>
</evidence>
<dbReference type="Gene3D" id="1.20.58.340">
    <property type="entry name" value="Magnesium transport protein CorA, transmembrane region"/>
    <property type="match status" value="1"/>
</dbReference>
<evidence type="ECO:0000313" key="9">
    <source>
        <dbReference type="Proteomes" id="UP000007322"/>
    </source>
</evidence>
<evidence type="ECO:0000256" key="4">
    <source>
        <dbReference type="ARBA" id="ARBA00023136"/>
    </source>
</evidence>
<feature type="signal peptide" evidence="7">
    <location>
        <begin position="1"/>
        <end position="20"/>
    </location>
</feature>
<dbReference type="KEGG" id="mtm:MYCTH_2308281"/>